<feature type="transmembrane region" description="Helical" evidence="8">
    <location>
        <begin position="24"/>
        <end position="46"/>
    </location>
</feature>
<comment type="caution">
    <text evidence="10">The sequence shown here is derived from an EMBL/GenBank/DDBJ whole genome shotgun (WGS) entry which is preliminary data.</text>
</comment>
<keyword evidence="7" id="KW-0807">Transducer</keyword>
<dbReference type="InterPro" id="IPR050125">
    <property type="entry name" value="GPCR_opsins"/>
</dbReference>
<dbReference type="Proteomes" id="UP001217089">
    <property type="component" value="Unassembled WGS sequence"/>
</dbReference>
<feature type="transmembrane region" description="Helical" evidence="8">
    <location>
        <begin position="156"/>
        <end position="177"/>
    </location>
</feature>
<dbReference type="PANTHER" id="PTHR24240">
    <property type="entry name" value="OPSIN"/>
    <property type="match status" value="1"/>
</dbReference>
<feature type="domain" description="G-protein coupled receptors family 1 profile" evidence="9">
    <location>
        <begin position="1"/>
        <end position="210"/>
    </location>
</feature>
<evidence type="ECO:0000256" key="7">
    <source>
        <dbReference type="ARBA" id="ARBA00023224"/>
    </source>
</evidence>
<evidence type="ECO:0000256" key="6">
    <source>
        <dbReference type="ARBA" id="ARBA00023170"/>
    </source>
</evidence>
<dbReference type="PRINTS" id="PR00237">
    <property type="entry name" value="GPCRRHODOPSN"/>
</dbReference>
<keyword evidence="2 8" id="KW-0812">Transmembrane</keyword>
<evidence type="ECO:0000259" key="9">
    <source>
        <dbReference type="PROSITE" id="PS50262"/>
    </source>
</evidence>
<dbReference type="EMBL" id="JARBDR010000440">
    <property type="protein sequence ID" value="KAJ8312124.1"/>
    <property type="molecule type" value="Genomic_DNA"/>
</dbReference>
<comment type="subcellular location">
    <subcellularLocation>
        <location evidence="1">Membrane</location>
        <topology evidence="1">Multi-pass membrane protein</topology>
    </subcellularLocation>
</comment>
<accession>A0ABQ9F420</accession>
<evidence type="ECO:0000256" key="5">
    <source>
        <dbReference type="ARBA" id="ARBA00023136"/>
    </source>
</evidence>
<reference evidence="10 11" key="1">
    <citation type="submission" date="2022-12" db="EMBL/GenBank/DDBJ databases">
        <title>Chromosome-level genome of Tegillarca granosa.</title>
        <authorList>
            <person name="Kim J."/>
        </authorList>
    </citation>
    <scope>NUCLEOTIDE SEQUENCE [LARGE SCALE GENOMIC DNA]</scope>
    <source>
        <strain evidence="10">Teg-2019</strain>
        <tissue evidence="10">Adductor muscle</tissue>
    </source>
</reference>
<gene>
    <name evidence="10" type="ORF">KUTeg_009497</name>
</gene>
<name>A0ABQ9F420_TEGGR</name>
<feature type="transmembrane region" description="Helical" evidence="8">
    <location>
        <begin position="189"/>
        <end position="213"/>
    </location>
</feature>
<dbReference type="InterPro" id="IPR000276">
    <property type="entry name" value="GPCR_Rhodpsn"/>
</dbReference>
<evidence type="ECO:0000313" key="11">
    <source>
        <dbReference type="Proteomes" id="UP001217089"/>
    </source>
</evidence>
<protein>
    <recommendedName>
        <fullName evidence="9">G-protein coupled receptors family 1 profile domain-containing protein</fullName>
    </recommendedName>
</protein>
<dbReference type="PROSITE" id="PS50262">
    <property type="entry name" value="G_PROTEIN_RECEP_F1_2"/>
    <property type="match status" value="1"/>
</dbReference>
<evidence type="ECO:0000256" key="3">
    <source>
        <dbReference type="ARBA" id="ARBA00022989"/>
    </source>
</evidence>
<keyword evidence="3 8" id="KW-1133">Transmembrane helix</keyword>
<dbReference type="SUPFAM" id="SSF81321">
    <property type="entry name" value="Family A G protein-coupled receptor-like"/>
    <property type="match status" value="1"/>
</dbReference>
<dbReference type="InterPro" id="IPR017452">
    <property type="entry name" value="GPCR_Rhodpsn_7TM"/>
</dbReference>
<evidence type="ECO:0000256" key="2">
    <source>
        <dbReference type="ARBA" id="ARBA00022692"/>
    </source>
</evidence>
<dbReference type="Pfam" id="PF00001">
    <property type="entry name" value="7tm_1"/>
    <property type="match status" value="1"/>
</dbReference>
<keyword evidence="4" id="KW-0297">G-protein coupled receptor</keyword>
<proteinExistence type="predicted"/>
<dbReference type="Gene3D" id="1.20.1070.10">
    <property type="entry name" value="Rhodopsin 7-helix transmembrane proteins"/>
    <property type="match status" value="1"/>
</dbReference>
<evidence type="ECO:0000256" key="1">
    <source>
        <dbReference type="ARBA" id="ARBA00004141"/>
    </source>
</evidence>
<feature type="transmembrane region" description="Helical" evidence="8">
    <location>
        <begin position="66"/>
        <end position="87"/>
    </location>
</feature>
<organism evidence="10 11">
    <name type="scientific">Tegillarca granosa</name>
    <name type="common">Malaysian cockle</name>
    <name type="synonym">Anadara granosa</name>
    <dbReference type="NCBI Taxonomy" id="220873"/>
    <lineage>
        <taxon>Eukaryota</taxon>
        <taxon>Metazoa</taxon>
        <taxon>Spiralia</taxon>
        <taxon>Lophotrochozoa</taxon>
        <taxon>Mollusca</taxon>
        <taxon>Bivalvia</taxon>
        <taxon>Autobranchia</taxon>
        <taxon>Pteriomorphia</taxon>
        <taxon>Arcoida</taxon>
        <taxon>Arcoidea</taxon>
        <taxon>Arcidae</taxon>
        <taxon>Tegillarca</taxon>
    </lineage>
</organism>
<keyword evidence="5 8" id="KW-0472">Membrane</keyword>
<evidence type="ECO:0000256" key="4">
    <source>
        <dbReference type="ARBA" id="ARBA00023040"/>
    </source>
</evidence>
<keyword evidence="6" id="KW-0675">Receptor</keyword>
<feature type="transmembrane region" description="Helical" evidence="8">
    <location>
        <begin position="107"/>
        <end position="135"/>
    </location>
</feature>
<keyword evidence="11" id="KW-1185">Reference proteome</keyword>
<sequence>MQKLTRKHFTFHSTPFNSTKGCQAYGFTGFFCGIVSITTLALMSFVRYISVCKPDLKLVVSRYTSVLIISTYFYGCLWAFPPILGWGDYGIEPHGTSCTLKWTGNRSFVTLMLITCIALPVIIMNICYGLVWNYLRKNTKGLKKWTTGNMNWKKRECYLIKITFTMCCAFMGTWTPYACAYGSDKAIPIRVTLTAILLAKLATVINPLVYFMLNKKFSPYIREYLRITWRTIQFSSTIEERDRQYKTSVSPDVL</sequence>
<evidence type="ECO:0000313" key="10">
    <source>
        <dbReference type="EMBL" id="KAJ8312124.1"/>
    </source>
</evidence>
<evidence type="ECO:0000256" key="8">
    <source>
        <dbReference type="SAM" id="Phobius"/>
    </source>
</evidence>